<gene>
    <name evidence="2" type="ORF">BCR34DRAFT_588532</name>
</gene>
<dbReference type="AlphaFoldDB" id="A0A1Y1ZK08"/>
<name>A0A1Y1ZK08_9PLEO</name>
<dbReference type="EMBL" id="MCFA01000071">
    <property type="protein sequence ID" value="ORY10583.1"/>
    <property type="molecule type" value="Genomic_DNA"/>
</dbReference>
<feature type="region of interest" description="Disordered" evidence="1">
    <location>
        <begin position="51"/>
        <end position="84"/>
    </location>
</feature>
<feature type="compositionally biased region" description="Gly residues" evidence="1">
    <location>
        <begin position="74"/>
        <end position="84"/>
    </location>
</feature>
<organism evidence="2 3">
    <name type="scientific">Clohesyomyces aquaticus</name>
    <dbReference type="NCBI Taxonomy" id="1231657"/>
    <lineage>
        <taxon>Eukaryota</taxon>
        <taxon>Fungi</taxon>
        <taxon>Dikarya</taxon>
        <taxon>Ascomycota</taxon>
        <taxon>Pezizomycotina</taxon>
        <taxon>Dothideomycetes</taxon>
        <taxon>Pleosporomycetidae</taxon>
        <taxon>Pleosporales</taxon>
        <taxon>Lindgomycetaceae</taxon>
        <taxon>Clohesyomyces</taxon>
    </lineage>
</organism>
<protein>
    <submittedName>
        <fullName evidence="2">Uncharacterized protein</fullName>
    </submittedName>
</protein>
<feature type="compositionally biased region" description="Basic and acidic residues" evidence="1">
    <location>
        <begin position="287"/>
        <end position="297"/>
    </location>
</feature>
<evidence type="ECO:0000256" key="1">
    <source>
        <dbReference type="SAM" id="MobiDB-lite"/>
    </source>
</evidence>
<accession>A0A1Y1ZK08</accession>
<reference evidence="2 3" key="1">
    <citation type="submission" date="2016-07" db="EMBL/GenBank/DDBJ databases">
        <title>Pervasive Adenine N6-methylation of Active Genes in Fungi.</title>
        <authorList>
            <consortium name="DOE Joint Genome Institute"/>
            <person name="Mondo S.J."/>
            <person name="Dannebaum R.O."/>
            <person name="Kuo R.C."/>
            <person name="Labutti K."/>
            <person name="Haridas S."/>
            <person name="Kuo A."/>
            <person name="Salamov A."/>
            <person name="Ahrendt S.R."/>
            <person name="Lipzen A."/>
            <person name="Sullivan W."/>
            <person name="Andreopoulos W.B."/>
            <person name="Clum A."/>
            <person name="Lindquist E."/>
            <person name="Daum C."/>
            <person name="Ramamoorthy G.K."/>
            <person name="Gryganskyi A."/>
            <person name="Culley D."/>
            <person name="Magnuson J.K."/>
            <person name="James T.Y."/>
            <person name="O'Malley M.A."/>
            <person name="Stajich J.E."/>
            <person name="Spatafora J.W."/>
            <person name="Visel A."/>
            <person name="Grigoriev I.V."/>
        </authorList>
    </citation>
    <scope>NUCLEOTIDE SEQUENCE [LARGE SCALE GENOMIC DNA]</scope>
    <source>
        <strain evidence="2 3">CBS 115471</strain>
    </source>
</reference>
<proteinExistence type="predicted"/>
<feature type="compositionally biased region" description="Basic and acidic residues" evidence="1">
    <location>
        <begin position="55"/>
        <end position="73"/>
    </location>
</feature>
<evidence type="ECO:0000313" key="3">
    <source>
        <dbReference type="Proteomes" id="UP000193144"/>
    </source>
</evidence>
<evidence type="ECO:0000313" key="2">
    <source>
        <dbReference type="EMBL" id="ORY10583.1"/>
    </source>
</evidence>
<dbReference type="OrthoDB" id="3886371at2759"/>
<keyword evidence="3" id="KW-1185">Reference proteome</keyword>
<comment type="caution">
    <text evidence="2">The sequence shown here is derived from an EMBL/GenBank/DDBJ whole genome shotgun (WGS) entry which is preliminary data.</text>
</comment>
<feature type="region of interest" description="Disordered" evidence="1">
    <location>
        <begin position="283"/>
        <end position="346"/>
    </location>
</feature>
<dbReference type="Proteomes" id="UP000193144">
    <property type="component" value="Unassembled WGS sequence"/>
</dbReference>
<feature type="compositionally biased region" description="Low complexity" evidence="1">
    <location>
        <begin position="299"/>
        <end position="343"/>
    </location>
</feature>
<sequence>MSPYQHLFSANAVLNVFRNLRTANSRDQNDLLLTFQYQPEDVRFARGANLGKGRAQTETREVEEGDGAKRRGGEIVGAGGGGGGGSSIGFVVPWRSMQAQKRDLREREKELAEALVVLAGEVVFTDLPPTLQSSLSHNPLIQIRHLAAGISRQMSAIELQMSDNAAFATGKNLYTGGEIIRKFLPPIMVLFDQRPVPQRMIFELLMELKDLAFLGMLGCDREVVEWEVNGWESLVELDEGILRAVSPLRADEIGGYVGPAGERGSRGIEDGVQKVSAGLRRLKKKESRSELRRRESRQNVNVGNGNNPNTSHIRQPQPQHQPQPQSWLTTSTPTSTSTSSSSDLDPESEILYHLESLETTATALSHLPLPIDDFCAKSIITLRRMLDRATLTAFAAEKKRRKGRCAEYARCVKWGGMSWRQGGGCRRGCRNEDEDPESMPCWHRGSAKFEESGMVVLGGGR</sequence>